<evidence type="ECO:0000313" key="3">
    <source>
        <dbReference type="Proteomes" id="UP001217417"/>
    </source>
</evidence>
<feature type="transmembrane region" description="Helical" evidence="1">
    <location>
        <begin position="25"/>
        <end position="51"/>
    </location>
</feature>
<keyword evidence="1" id="KW-1133">Transmembrane helix</keyword>
<comment type="caution">
    <text evidence="2">The sequence shown here is derived from an EMBL/GenBank/DDBJ whole genome shotgun (WGS) entry which is preliminary data.</text>
</comment>
<proteinExistence type="predicted"/>
<accession>A0AAD7VPY1</accession>
<dbReference type="GeneID" id="80883861"/>
<evidence type="ECO:0000313" key="2">
    <source>
        <dbReference type="EMBL" id="KAJ8096939.1"/>
    </source>
</evidence>
<gene>
    <name evidence="2" type="ORF">POJ06DRAFT_262015</name>
</gene>
<feature type="transmembrane region" description="Helical" evidence="1">
    <location>
        <begin position="57"/>
        <end position="73"/>
    </location>
</feature>
<dbReference type="Proteomes" id="UP001217417">
    <property type="component" value="Unassembled WGS sequence"/>
</dbReference>
<dbReference type="RefSeq" id="XP_056040389.1">
    <property type="nucleotide sequence ID" value="XM_056188695.1"/>
</dbReference>
<dbReference type="EMBL" id="JARPMG010000012">
    <property type="protein sequence ID" value="KAJ8096939.1"/>
    <property type="molecule type" value="Genomic_DNA"/>
</dbReference>
<name>A0AAD7VPY1_9ASCO</name>
<evidence type="ECO:0000256" key="1">
    <source>
        <dbReference type="SAM" id="Phobius"/>
    </source>
</evidence>
<organism evidence="2 3">
    <name type="scientific">Lipomyces tetrasporus</name>
    <dbReference type="NCBI Taxonomy" id="54092"/>
    <lineage>
        <taxon>Eukaryota</taxon>
        <taxon>Fungi</taxon>
        <taxon>Dikarya</taxon>
        <taxon>Ascomycota</taxon>
        <taxon>Saccharomycotina</taxon>
        <taxon>Lipomycetes</taxon>
        <taxon>Lipomycetales</taxon>
        <taxon>Lipomycetaceae</taxon>
        <taxon>Lipomyces</taxon>
    </lineage>
</organism>
<reference evidence="2" key="1">
    <citation type="submission" date="2023-03" db="EMBL/GenBank/DDBJ databases">
        <title>Near-Complete genome sequence of Lipomyces tetrasporous NRRL Y-64009, an oleaginous yeast capable of growing on lignocellulosic hydrolysates.</title>
        <authorList>
            <consortium name="Lawrence Berkeley National Laboratory"/>
            <person name="Jagtap S.S."/>
            <person name="Liu J.-J."/>
            <person name="Walukiewicz H.E."/>
            <person name="Pangilinan J."/>
            <person name="Lipzen A."/>
            <person name="Ahrendt S."/>
            <person name="Koriabine M."/>
            <person name="Cobaugh K."/>
            <person name="Salamov A."/>
            <person name="Yoshinaga Y."/>
            <person name="Ng V."/>
            <person name="Daum C."/>
            <person name="Grigoriev I.V."/>
            <person name="Slininger P.J."/>
            <person name="Dien B.S."/>
            <person name="Jin Y.-S."/>
            <person name="Rao C.V."/>
        </authorList>
    </citation>
    <scope>NUCLEOTIDE SEQUENCE</scope>
    <source>
        <strain evidence="2">NRRL Y-64009</strain>
    </source>
</reference>
<keyword evidence="1" id="KW-0812">Transmembrane</keyword>
<keyword evidence="3" id="KW-1185">Reference proteome</keyword>
<sequence>MDSAALAVCGRCGVRRAGERRGRSCWLVPFVGWCVLLLVSCSCVVVLVLLVVCLRCAFVVLGLFACFCVCSTCT</sequence>
<keyword evidence="1" id="KW-0472">Membrane</keyword>
<dbReference type="AlphaFoldDB" id="A0AAD7VPY1"/>
<protein>
    <submittedName>
        <fullName evidence="2">Uncharacterized protein</fullName>
    </submittedName>
</protein>